<sequence length="31" mass="3353">MFKKPKMRQAGLIVVAIALILIVPNLTGFIG</sequence>
<evidence type="ECO:0000313" key="3">
    <source>
        <dbReference type="Proteomes" id="UP000243778"/>
    </source>
</evidence>
<proteinExistence type="predicted"/>
<dbReference type="Proteomes" id="UP000243778">
    <property type="component" value="Unassembled WGS sequence"/>
</dbReference>
<keyword evidence="1" id="KW-0812">Transmembrane</keyword>
<accession>A0A1H3E186</accession>
<keyword evidence="1" id="KW-0472">Membrane</keyword>
<protein>
    <submittedName>
        <fullName evidence="2">Uncharacterized protein</fullName>
    </submittedName>
</protein>
<keyword evidence="3" id="KW-1185">Reference proteome</keyword>
<dbReference type="AlphaFoldDB" id="A0A1H3E186"/>
<reference evidence="3" key="1">
    <citation type="submission" date="2016-10" db="EMBL/GenBank/DDBJ databases">
        <authorList>
            <person name="Varghese N."/>
            <person name="Submissions S."/>
        </authorList>
    </citation>
    <scope>NUCLEOTIDE SEQUENCE [LARGE SCALE GENOMIC DNA]</scope>
    <source>
        <strain evidence="3">NRRL B-59562</strain>
    </source>
</reference>
<feature type="transmembrane region" description="Helical" evidence="1">
    <location>
        <begin position="12"/>
        <end position="30"/>
    </location>
</feature>
<evidence type="ECO:0000313" key="2">
    <source>
        <dbReference type="EMBL" id="SDX72473.1"/>
    </source>
</evidence>
<name>A0A1H3E186_9PSED</name>
<evidence type="ECO:0000256" key="1">
    <source>
        <dbReference type="SAM" id="Phobius"/>
    </source>
</evidence>
<gene>
    <name evidence="2" type="ORF">SAMN05216287_3654</name>
</gene>
<organism evidence="2 3">
    <name type="scientific">Pseudomonas kuykendallii</name>
    <dbReference type="NCBI Taxonomy" id="1007099"/>
    <lineage>
        <taxon>Bacteria</taxon>
        <taxon>Pseudomonadati</taxon>
        <taxon>Pseudomonadota</taxon>
        <taxon>Gammaproteobacteria</taxon>
        <taxon>Pseudomonadales</taxon>
        <taxon>Pseudomonadaceae</taxon>
        <taxon>Pseudomonas</taxon>
    </lineage>
</organism>
<keyword evidence="1" id="KW-1133">Transmembrane helix</keyword>
<dbReference type="EMBL" id="FNNU01000005">
    <property type="protein sequence ID" value="SDX72473.1"/>
    <property type="molecule type" value="Genomic_DNA"/>
</dbReference>